<evidence type="ECO:0000313" key="5">
    <source>
        <dbReference type="EMBL" id="MEJ8567146.1"/>
    </source>
</evidence>
<dbReference type="GO" id="GO:0016491">
    <property type="term" value="F:oxidoreductase activity"/>
    <property type="evidence" value="ECO:0007669"/>
    <property type="project" value="InterPro"/>
</dbReference>
<organism evidence="5 6">
    <name type="scientific">Elongatibacter sediminis</name>
    <dbReference type="NCBI Taxonomy" id="3119006"/>
    <lineage>
        <taxon>Bacteria</taxon>
        <taxon>Pseudomonadati</taxon>
        <taxon>Pseudomonadota</taxon>
        <taxon>Gammaproteobacteria</taxon>
        <taxon>Chromatiales</taxon>
        <taxon>Wenzhouxiangellaceae</taxon>
        <taxon>Elongatibacter</taxon>
    </lineage>
</organism>
<keyword evidence="2" id="KW-0812">Transmembrane</keyword>
<keyword evidence="6" id="KW-1185">Reference proteome</keyword>
<dbReference type="GO" id="GO:0005507">
    <property type="term" value="F:copper ion binding"/>
    <property type="evidence" value="ECO:0007669"/>
    <property type="project" value="InterPro"/>
</dbReference>
<feature type="region of interest" description="Disordered" evidence="1">
    <location>
        <begin position="25"/>
        <end position="47"/>
    </location>
</feature>
<feature type="domain" description="Plastocyanin-like" evidence="4">
    <location>
        <begin position="81"/>
        <end position="174"/>
    </location>
</feature>
<dbReference type="Gene3D" id="2.60.40.420">
    <property type="entry name" value="Cupredoxins - blue copper proteins"/>
    <property type="match status" value="1"/>
</dbReference>
<keyword evidence="2" id="KW-1133">Transmembrane helix</keyword>
<reference evidence="5 6" key="1">
    <citation type="submission" date="2024-02" db="EMBL/GenBank/DDBJ databases">
        <title>A novel Wenzhouxiangellaceae bacterium, isolated from coastal sediments.</title>
        <authorList>
            <person name="Du Z.-J."/>
            <person name="Ye Y.-Q."/>
            <person name="Zhang X.-Y."/>
        </authorList>
    </citation>
    <scope>NUCLEOTIDE SEQUENCE [LARGE SCALE GENOMIC DNA]</scope>
    <source>
        <strain evidence="5 6">CH-27</strain>
    </source>
</reference>
<keyword evidence="3" id="KW-0732">Signal</keyword>
<evidence type="ECO:0000259" key="4">
    <source>
        <dbReference type="Pfam" id="PF07731"/>
    </source>
</evidence>
<dbReference type="Pfam" id="PF07731">
    <property type="entry name" value="Cu-oxidase_2"/>
    <property type="match status" value="1"/>
</dbReference>
<evidence type="ECO:0000256" key="2">
    <source>
        <dbReference type="SAM" id="Phobius"/>
    </source>
</evidence>
<dbReference type="RefSeq" id="WP_354694463.1">
    <property type="nucleotide sequence ID" value="NZ_JAZHOG010000003.1"/>
</dbReference>
<proteinExistence type="predicted"/>
<protein>
    <submittedName>
        <fullName evidence="5">Multicopper oxidase domain-containing protein</fullName>
    </submittedName>
</protein>
<sequence>MRHVAASLLAGLLLCGFADARDENQADPDPMAGHQHHAMSGDASGTVMNANTDRLPRDCAAVGEEANFTIHAGREHAAGRPGHIFGMSQHEVRVPPCSRVSVTFVNDDEVRHQWMVHGLPRYLYPGGMFHIEVAGGHQRTGTFIVPGEDRTYLIHCDIAQHMEKGMRGQLVVGAGSGDLWGVAGISDDFYRSSYLPGATWAWLAAALAAGLVLGFALLRRPAGSAEK</sequence>
<evidence type="ECO:0000313" key="6">
    <source>
        <dbReference type="Proteomes" id="UP001359886"/>
    </source>
</evidence>
<keyword evidence="2" id="KW-0472">Membrane</keyword>
<dbReference type="InterPro" id="IPR011706">
    <property type="entry name" value="Cu-oxidase_C"/>
</dbReference>
<feature type="signal peptide" evidence="3">
    <location>
        <begin position="1"/>
        <end position="20"/>
    </location>
</feature>
<comment type="caution">
    <text evidence="5">The sequence shown here is derived from an EMBL/GenBank/DDBJ whole genome shotgun (WGS) entry which is preliminary data.</text>
</comment>
<dbReference type="AlphaFoldDB" id="A0AAW9RI27"/>
<dbReference type="Proteomes" id="UP001359886">
    <property type="component" value="Unassembled WGS sequence"/>
</dbReference>
<name>A0AAW9RI27_9GAMM</name>
<feature type="transmembrane region" description="Helical" evidence="2">
    <location>
        <begin position="200"/>
        <end position="218"/>
    </location>
</feature>
<dbReference type="SUPFAM" id="SSF49503">
    <property type="entry name" value="Cupredoxins"/>
    <property type="match status" value="1"/>
</dbReference>
<evidence type="ECO:0000256" key="1">
    <source>
        <dbReference type="SAM" id="MobiDB-lite"/>
    </source>
</evidence>
<dbReference type="InterPro" id="IPR008972">
    <property type="entry name" value="Cupredoxin"/>
</dbReference>
<gene>
    <name evidence="5" type="ORF">V3330_05865</name>
</gene>
<feature type="chain" id="PRO_5043701497" evidence="3">
    <location>
        <begin position="21"/>
        <end position="227"/>
    </location>
</feature>
<evidence type="ECO:0000256" key="3">
    <source>
        <dbReference type="SAM" id="SignalP"/>
    </source>
</evidence>
<dbReference type="EMBL" id="JAZHOG010000003">
    <property type="protein sequence ID" value="MEJ8567146.1"/>
    <property type="molecule type" value="Genomic_DNA"/>
</dbReference>
<accession>A0AAW9RI27</accession>